<keyword evidence="3" id="KW-0808">Transferase</keyword>
<dbReference type="InterPro" id="IPR053173">
    <property type="entry name" value="SAM-binding_MTase"/>
</dbReference>
<gene>
    <name evidence="3" type="ORF">PA7_41530</name>
</gene>
<evidence type="ECO:0000313" key="4">
    <source>
        <dbReference type="Proteomes" id="UP000321328"/>
    </source>
</evidence>
<protein>
    <submittedName>
        <fullName evidence="3">Methyltransferase</fullName>
    </submittedName>
</protein>
<organism evidence="3 4">
    <name type="scientific">Pseudonocardia asaccharolytica DSM 44247 = NBRC 16224</name>
    <dbReference type="NCBI Taxonomy" id="1123024"/>
    <lineage>
        <taxon>Bacteria</taxon>
        <taxon>Bacillati</taxon>
        <taxon>Actinomycetota</taxon>
        <taxon>Actinomycetes</taxon>
        <taxon>Pseudonocardiales</taxon>
        <taxon>Pseudonocardiaceae</taxon>
        <taxon>Pseudonocardia</taxon>
    </lineage>
</organism>
<dbReference type="Pfam" id="PF13847">
    <property type="entry name" value="Methyltransf_31"/>
    <property type="match status" value="1"/>
</dbReference>
<dbReference type="InterPro" id="IPR025714">
    <property type="entry name" value="Methyltranfer_dom"/>
</dbReference>
<dbReference type="STRING" id="1123024.GCA_000423625_01456"/>
<evidence type="ECO:0000313" key="3">
    <source>
        <dbReference type="EMBL" id="GEL20316.1"/>
    </source>
</evidence>
<dbReference type="Pfam" id="PF21320">
    <property type="entry name" value="WHD_Rv2258c"/>
    <property type="match status" value="1"/>
</dbReference>
<dbReference type="GO" id="GO:0008168">
    <property type="term" value="F:methyltransferase activity"/>
    <property type="evidence" value="ECO:0007669"/>
    <property type="project" value="UniProtKB-KW"/>
</dbReference>
<dbReference type="PANTHER" id="PTHR45128">
    <property type="entry name" value="METHYLTRANSFERASE TYPE 11"/>
    <property type="match status" value="1"/>
</dbReference>
<dbReference type="RefSeq" id="WP_051232486.1">
    <property type="nucleotide sequence ID" value="NZ_AUII01000004.1"/>
</dbReference>
<comment type="caution">
    <text evidence="3">The sequence shown here is derived from an EMBL/GenBank/DDBJ whole genome shotgun (WGS) entry which is preliminary data.</text>
</comment>
<dbReference type="CDD" id="cd02440">
    <property type="entry name" value="AdoMet_MTases"/>
    <property type="match status" value="1"/>
</dbReference>
<dbReference type="OrthoDB" id="9801363at2"/>
<evidence type="ECO:0000259" key="2">
    <source>
        <dbReference type="Pfam" id="PF21320"/>
    </source>
</evidence>
<dbReference type="PANTHER" id="PTHR45128:SF1">
    <property type="entry name" value="S-ADENOSYLMETHIONINE-DEPENDENT METHYLTRANSFERASE RV2258C"/>
    <property type="match status" value="1"/>
</dbReference>
<dbReference type="AlphaFoldDB" id="A0A511D696"/>
<reference evidence="3 4" key="1">
    <citation type="submission" date="2019-07" db="EMBL/GenBank/DDBJ databases">
        <title>Whole genome shotgun sequence of Pseudonocardia asaccharolytica NBRC 16224.</title>
        <authorList>
            <person name="Hosoyama A."/>
            <person name="Uohara A."/>
            <person name="Ohji S."/>
            <person name="Ichikawa N."/>
        </authorList>
    </citation>
    <scope>NUCLEOTIDE SEQUENCE [LARGE SCALE GENOMIC DNA]</scope>
    <source>
        <strain evidence="3 4">NBRC 16224</strain>
    </source>
</reference>
<name>A0A511D696_9PSEU</name>
<dbReference type="Proteomes" id="UP000321328">
    <property type="component" value="Unassembled WGS sequence"/>
</dbReference>
<dbReference type="EMBL" id="BJVI01000065">
    <property type="protein sequence ID" value="GEL20316.1"/>
    <property type="molecule type" value="Genomic_DNA"/>
</dbReference>
<dbReference type="Gene3D" id="1.10.10.10">
    <property type="entry name" value="Winged helix-like DNA-binding domain superfamily/Winged helix DNA-binding domain"/>
    <property type="match status" value="1"/>
</dbReference>
<dbReference type="InterPro" id="IPR029063">
    <property type="entry name" value="SAM-dependent_MTases_sf"/>
</dbReference>
<dbReference type="Gene3D" id="3.40.50.150">
    <property type="entry name" value="Vaccinia Virus protein VP39"/>
    <property type="match status" value="1"/>
</dbReference>
<dbReference type="InterPro" id="IPR036388">
    <property type="entry name" value="WH-like_DNA-bd_sf"/>
</dbReference>
<dbReference type="GO" id="GO:0032259">
    <property type="term" value="P:methylation"/>
    <property type="evidence" value="ECO:0007669"/>
    <property type="project" value="UniProtKB-KW"/>
</dbReference>
<accession>A0A511D696</accession>
<feature type="domain" description="Methyltransferase" evidence="1">
    <location>
        <begin position="179"/>
        <end position="294"/>
    </location>
</feature>
<dbReference type="SUPFAM" id="SSF46785">
    <property type="entry name" value="Winged helix' DNA-binding domain"/>
    <property type="match status" value="1"/>
</dbReference>
<keyword evidence="4" id="KW-1185">Reference proteome</keyword>
<proteinExistence type="predicted"/>
<dbReference type="InterPro" id="IPR048711">
    <property type="entry name" value="WHD_Rv2258c"/>
</dbReference>
<dbReference type="SUPFAM" id="SSF53335">
    <property type="entry name" value="S-adenosyl-L-methionine-dependent methyltransferases"/>
    <property type="match status" value="1"/>
</dbReference>
<keyword evidence="3" id="KW-0489">Methyltransferase</keyword>
<feature type="domain" description="S-adenosylmethionine-dependent methyltransferase Rv2258c-like winged HTH" evidence="2">
    <location>
        <begin position="32"/>
        <end position="103"/>
    </location>
</feature>
<evidence type="ECO:0000259" key="1">
    <source>
        <dbReference type="Pfam" id="PF13847"/>
    </source>
</evidence>
<sequence>MDTATTAGTTGIDEQKVERFAERVFGIYTDGFVGLMLDLAHRTGLLETLAAGPGTSQEIAERAGLVERYVRECLGALVTAGIVDYTPAERRYTLPPEHAVCLSGPGSLNLAPFARAGTLLAGHVDAVGRAFRDGGGVPYDAFRPEFTAVMDGLSRGLLDGQLIDGILPLTGDLPARLAEGARVADIGCGTGHAVNLLAREFPRSTFVGYDIASDAIDAARTEAAGWGLRNASFEVLDVAGLPADPPFAAVFAFDAIHAQVDPAGVLARVRAALAPGGAFVMMDIKAASALEDNVGNPFAPLLYGISTLHCMTVSLAQGGTGLGTVWGEQLALRMLAEAGFGEVAVHDVPDDPLDVLYVARPA</sequence>
<dbReference type="InterPro" id="IPR036390">
    <property type="entry name" value="WH_DNA-bd_sf"/>
</dbReference>